<protein>
    <submittedName>
        <fullName evidence="3">Uncharacterized protein</fullName>
    </submittedName>
</protein>
<feature type="signal peptide" evidence="2">
    <location>
        <begin position="1"/>
        <end position="27"/>
    </location>
</feature>
<keyword evidence="1" id="KW-0812">Transmembrane</keyword>
<evidence type="ECO:0000256" key="1">
    <source>
        <dbReference type="SAM" id="Phobius"/>
    </source>
</evidence>
<keyword evidence="1" id="KW-0472">Membrane</keyword>
<dbReference type="Proteomes" id="UP000193380">
    <property type="component" value="Unassembled WGS sequence"/>
</dbReference>
<dbReference type="AlphaFoldDB" id="A0A060XRZ5"/>
<evidence type="ECO:0000313" key="3">
    <source>
        <dbReference type="EMBL" id="CDQ79685.1"/>
    </source>
</evidence>
<keyword evidence="1" id="KW-1133">Transmembrane helix</keyword>
<dbReference type="PaxDb" id="8022-A0A060XRZ5"/>
<reference evidence="3" key="2">
    <citation type="submission" date="2014-03" db="EMBL/GenBank/DDBJ databases">
        <authorList>
            <person name="Genoscope - CEA"/>
        </authorList>
    </citation>
    <scope>NUCLEOTIDE SEQUENCE</scope>
</reference>
<evidence type="ECO:0000256" key="2">
    <source>
        <dbReference type="SAM" id="SignalP"/>
    </source>
</evidence>
<gene>
    <name evidence="3" type="ORF">GSONMT00042621001</name>
</gene>
<feature type="chain" id="PRO_5001591301" evidence="2">
    <location>
        <begin position="28"/>
        <end position="189"/>
    </location>
</feature>
<reference evidence="3" key="1">
    <citation type="journal article" date="2014" name="Nat. Commun.">
        <title>The rainbow trout genome provides novel insights into evolution after whole-genome duplication in vertebrates.</title>
        <authorList>
            <person name="Berthelot C."/>
            <person name="Brunet F."/>
            <person name="Chalopin D."/>
            <person name="Juanchich A."/>
            <person name="Bernard M."/>
            <person name="Noel B."/>
            <person name="Bento P."/>
            <person name="Da Silva C."/>
            <person name="Labadie K."/>
            <person name="Alberti A."/>
            <person name="Aury J.M."/>
            <person name="Louis A."/>
            <person name="Dehais P."/>
            <person name="Bardou P."/>
            <person name="Montfort J."/>
            <person name="Klopp C."/>
            <person name="Cabau C."/>
            <person name="Gaspin C."/>
            <person name="Thorgaard G.H."/>
            <person name="Boussaha M."/>
            <person name="Quillet E."/>
            <person name="Guyomard R."/>
            <person name="Galiana D."/>
            <person name="Bobe J."/>
            <person name="Volff J.N."/>
            <person name="Genet C."/>
            <person name="Wincker P."/>
            <person name="Jaillon O."/>
            <person name="Roest Crollius H."/>
            <person name="Guiguen Y."/>
        </authorList>
    </citation>
    <scope>NUCLEOTIDE SEQUENCE [LARGE SCALE GENOMIC DNA]</scope>
</reference>
<proteinExistence type="predicted"/>
<evidence type="ECO:0000313" key="4">
    <source>
        <dbReference type="Proteomes" id="UP000193380"/>
    </source>
</evidence>
<feature type="transmembrane region" description="Helical" evidence="1">
    <location>
        <begin position="137"/>
        <end position="163"/>
    </location>
</feature>
<name>A0A060XRZ5_ONCMY</name>
<dbReference type="EMBL" id="FR905488">
    <property type="protein sequence ID" value="CDQ79685.1"/>
    <property type="molecule type" value="Genomic_DNA"/>
</dbReference>
<sequence>MSVCGMTGPGLGLSVFLLALLHLQCSAQNNYTTLPNNVSVAVGKPAAFQCGVSPPRQLNFTLYGSHRNITLICPGDHTEYLAAQSIKGYCDNTGKELFAIWLISGTSRSDNHTRVVCESSGRPLVDGYLWVYEDGSYFATLIGCVIGGFFGILIVFGLSYTVLRRSERFQLCFRGKDREDDVTTMVTKD</sequence>
<keyword evidence="2" id="KW-0732">Signal</keyword>
<accession>A0A060XRZ5</accession>
<organism evidence="3 4">
    <name type="scientific">Oncorhynchus mykiss</name>
    <name type="common">Rainbow trout</name>
    <name type="synonym">Salmo gairdneri</name>
    <dbReference type="NCBI Taxonomy" id="8022"/>
    <lineage>
        <taxon>Eukaryota</taxon>
        <taxon>Metazoa</taxon>
        <taxon>Chordata</taxon>
        <taxon>Craniata</taxon>
        <taxon>Vertebrata</taxon>
        <taxon>Euteleostomi</taxon>
        <taxon>Actinopterygii</taxon>
        <taxon>Neopterygii</taxon>
        <taxon>Teleostei</taxon>
        <taxon>Protacanthopterygii</taxon>
        <taxon>Salmoniformes</taxon>
        <taxon>Salmonidae</taxon>
        <taxon>Salmoninae</taxon>
        <taxon>Oncorhynchus</taxon>
    </lineage>
</organism>